<dbReference type="PANTHER" id="PTHR38104">
    <property type="match status" value="1"/>
</dbReference>
<sequence>MPQDSLSALLDGECSSAELDRLLDELDRSPELGVQWSRLCLVREAGVGTRIAKQQPCICADVMGKLDAIPATANAKVVDLAVHKANRRGRMASIWKPAIGFAAAASVGAAAVMFIQPQNGPASGGRDSNMIPAGTVASWSQTPELRTVATTDDAHSQMLREYLMDHSNAIADEGVGGTLRYARFAAHTAEYRSQTDDQP</sequence>
<accession>A0A4R7NXL4</accession>
<gene>
    <name evidence="2" type="ORF">DFR24_4303</name>
</gene>
<evidence type="ECO:0000313" key="2">
    <source>
        <dbReference type="EMBL" id="TDU25858.1"/>
    </source>
</evidence>
<dbReference type="Pfam" id="PF03872">
    <property type="entry name" value="RseA_N"/>
    <property type="match status" value="1"/>
</dbReference>
<dbReference type="AlphaFoldDB" id="A0A4R7NXL4"/>
<dbReference type="GO" id="GO:0016989">
    <property type="term" value="F:sigma factor antagonist activity"/>
    <property type="evidence" value="ECO:0007669"/>
    <property type="project" value="InterPro"/>
</dbReference>
<evidence type="ECO:0000313" key="3">
    <source>
        <dbReference type="Proteomes" id="UP000295341"/>
    </source>
</evidence>
<protein>
    <submittedName>
        <fullName evidence="2">Negative regulator of sigma E activity</fullName>
    </submittedName>
</protein>
<dbReference type="InterPro" id="IPR052383">
    <property type="entry name" value="Anti-sigma-E_RseA-like"/>
</dbReference>
<evidence type="ECO:0000259" key="1">
    <source>
        <dbReference type="Pfam" id="PF03872"/>
    </source>
</evidence>
<name>A0A4R7NXL4_9GAMM</name>
<dbReference type="Gene3D" id="1.10.10.880">
    <property type="entry name" value="Anti sigma-E protein RseA, N-terminal domain"/>
    <property type="match status" value="1"/>
</dbReference>
<dbReference type="CDD" id="cd16328">
    <property type="entry name" value="RseA_N"/>
    <property type="match status" value="1"/>
</dbReference>
<dbReference type="PANTHER" id="PTHR38104:SF1">
    <property type="entry name" value="ANTI-SIGMA-E FACTOR RSEA"/>
    <property type="match status" value="1"/>
</dbReference>
<reference evidence="2 3" key="1">
    <citation type="submission" date="2019-03" db="EMBL/GenBank/DDBJ databases">
        <title>Genomic Encyclopedia of Type Strains, Phase IV (KMG-IV): sequencing the most valuable type-strain genomes for metagenomic binning, comparative biology and taxonomic classification.</title>
        <authorList>
            <person name="Goeker M."/>
        </authorList>
    </citation>
    <scope>NUCLEOTIDE SEQUENCE [LARGE SCALE GENOMIC DNA]</scope>
    <source>
        <strain evidence="2 3">DSM 26377</strain>
    </source>
</reference>
<dbReference type="RefSeq" id="WP_133883439.1">
    <property type="nucleotide sequence ID" value="NZ_MWIN01000013.1"/>
</dbReference>
<keyword evidence="3" id="KW-1185">Reference proteome</keyword>
<proteinExistence type="predicted"/>
<dbReference type="EMBL" id="SOBT01000011">
    <property type="protein sequence ID" value="TDU25858.1"/>
    <property type="molecule type" value="Genomic_DNA"/>
</dbReference>
<dbReference type="InterPro" id="IPR005572">
    <property type="entry name" value="Anti-sigma_E_RseA_N"/>
</dbReference>
<feature type="domain" description="Anti sigma-E protein RseA N-terminal" evidence="1">
    <location>
        <begin position="1"/>
        <end position="78"/>
    </location>
</feature>
<dbReference type="OrthoDB" id="7066957at2"/>
<dbReference type="InterPro" id="IPR036147">
    <property type="entry name" value="Anti-sigma_E_RseA_N_sf"/>
</dbReference>
<dbReference type="Proteomes" id="UP000295341">
    <property type="component" value="Unassembled WGS sequence"/>
</dbReference>
<organism evidence="2 3">
    <name type="scientific">Panacagrimonas perspica</name>
    <dbReference type="NCBI Taxonomy" id="381431"/>
    <lineage>
        <taxon>Bacteria</taxon>
        <taxon>Pseudomonadati</taxon>
        <taxon>Pseudomonadota</taxon>
        <taxon>Gammaproteobacteria</taxon>
        <taxon>Nevskiales</taxon>
        <taxon>Nevskiaceae</taxon>
        <taxon>Panacagrimonas</taxon>
    </lineage>
</organism>
<comment type="caution">
    <text evidence="2">The sequence shown here is derived from an EMBL/GenBank/DDBJ whole genome shotgun (WGS) entry which is preliminary data.</text>
</comment>